<dbReference type="Proteomes" id="UP000507222">
    <property type="component" value="Unassembled WGS sequence"/>
</dbReference>
<proteinExistence type="predicted"/>
<evidence type="ECO:0000313" key="1">
    <source>
        <dbReference type="EMBL" id="CAB4291516.1"/>
    </source>
</evidence>
<name>A0A6J5VRH4_PRUAR</name>
<evidence type="ECO:0000313" key="2">
    <source>
        <dbReference type="Proteomes" id="UP000507222"/>
    </source>
</evidence>
<organism evidence="1 2">
    <name type="scientific">Prunus armeniaca</name>
    <name type="common">Apricot</name>
    <name type="synonym">Armeniaca vulgaris</name>
    <dbReference type="NCBI Taxonomy" id="36596"/>
    <lineage>
        <taxon>Eukaryota</taxon>
        <taxon>Viridiplantae</taxon>
        <taxon>Streptophyta</taxon>
        <taxon>Embryophyta</taxon>
        <taxon>Tracheophyta</taxon>
        <taxon>Spermatophyta</taxon>
        <taxon>Magnoliopsida</taxon>
        <taxon>eudicotyledons</taxon>
        <taxon>Gunneridae</taxon>
        <taxon>Pentapetalae</taxon>
        <taxon>rosids</taxon>
        <taxon>fabids</taxon>
        <taxon>Rosales</taxon>
        <taxon>Rosaceae</taxon>
        <taxon>Amygdaloideae</taxon>
        <taxon>Amygdaleae</taxon>
        <taxon>Prunus</taxon>
    </lineage>
</organism>
<protein>
    <submittedName>
        <fullName evidence="1">Uncharacterized protein</fullName>
    </submittedName>
</protein>
<accession>A0A6J5VRH4</accession>
<sequence length="308" mass="34151">MEIVEEVLDMSEESVPSTVDVENLSEEASVKSVEVRGNIKSHHQPPTASAVVGNREENASFASKFVSKLTKFFKHKGWVEESQGTLLLLSSVIAIFCFQNLLNPPRGLRQQMLMMETTPQKDHVLMESHCLAIPTGQAISTPTLAYCWTMEIVEEVLDMNEESVPITVDVENLSEEASIKSVEVRGNIKSHHQPPTASAVVGNREENASFASKFVSKLTKFFKHKGWVEESQGTLLLLSSVIAIFCFQNLLNPPRGLRQQMLMMETTPQEDHVLLESHCLAIPTGQAISTPTLALDSLQSIAYSYSSY</sequence>
<reference evidence="1 2" key="1">
    <citation type="submission" date="2020-05" db="EMBL/GenBank/DDBJ databases">
        <authorList>
            <person name="Campoy J."/>
            <person name="Schneeberger K."/>
            <person name="Spophaly S."/>
        </authorList>
    </citation>
    <scope>NUCLEOTIDE SEQUENCE [LARGE SCALE GENOMIC DNA]</scope>
    <source>
        <strain evidence="1">PruArmRojPasFocal</strain>
    </source>
</reference>
<dbReference type="EMBL" id="CAEKDK010000008">
    <property type="protein sequence ID" value="CAB4291516.1"/>
    <property type="molecule type" value="Genomic_DNA"/>
</dbReference>
<dbReference type="AlphaFoldDB" id="A0A6J5VRH4"/>
<gene>
    <name evidence="1" type="ORF">CURHAP_LOCUS51857</name>
</gene>